<reference evidence="18 19" key="1">
    <citation type="submission" date="2018-10" db="EMBL/GenBank/DDBJ databases">
        <title>Natrarchaeobius chitinivorans gen. nov., sp. nov., and Natrarchaeobius haloalkaliphilus sp. nov., alkaliphilic, chitin-utilizing haloarchaea from hypersaline alkaline lakes.</title>
        <authorList>
            <person name="Sorokin D.Y."/>
            <person name="Elcheninov A.G."/>
            <person name="Kostrikina N.A."/>
            <person name="Bale N.J."/>
            <person name="Sinninghe Damste J.S."/>
            <person name="Khijniak T.V."/>
            <person name="Kublanov I.V."/>
            <person name="Toshchakov S.V."/>
        </authorList>
    </citation>
    <scope>NUCLEOTIDE SEQUENCE [LARGE SCALE GENOMIC DNA]</scope>
    <source>
        <strain evidence="18 19">AArcht7</strain>
    </source>
</reference>
<dbReference type="Pfam" id="PF00005">
    <property type="entry name" value="ABC_tran"/>
    <property type="match status" value="1"/>
</dbReference>
<dbReference type="GO" id="GO:0005524">
    <property type="term" value="F:ATP binding"/>
    <property type="evidence" value="ECO:0007669"/>
    <property type="project" value="UniProtKB-KW"/>
</dbReference>
<gene>
    <name evidence="18" type="ORF">EA472_04835</name>
</gene>
<keyword evidence="6" id="KW-0547">Nucleotide-binding</keyword>
<keyword evidence="5" id="KW-0500">Molybdenum</keyword>
<evidence type="ECO:0000256" key="10">
    <source>
        <dbReference type="ARBA" id="ARBA00023136"/>
    </source>
</evidence>
<dbReference type="SUPFAM" id="SSF52540">
    <property type="entry name" value="P-loop containing nucleoside triphosphate hydrolases"/>
    <property type="match status" value="1"/>
</dbReference>
<evidence type="ECO:0000313" key="18">
    <source>
        <dbReference type="EMBL" id="RQH02626.1"/>
    </source>
</evidence>
<dbReference type="SMART" id="SM00382">
    <property type="entry name" value="AAA"/>
    <property type="match status" value="1"/>
</dbReference>
<evidence type="ECO:0000256" key="12">
    <source>
        <dbReference type="ARBA" id="ARBA00038781"/>
    </source>
</evidence>
<evidence type="ECO:0000256" key="8">
    <source>
        <dbReference type="ARBA" id="ARBA00023004"/>
    </source>
</evidence>
<evidence type="ECO:0000256" key="15">
    <source>
        <dbReference type="ARBA" id="ARBA00047936"/>
    </source>
</evidence>
<evidence type="ECO:0000256" key="1">
    <source>
        <dbReference type="ARBA" id="ARBA00004202"/>
    </source>
</evidence>
<evidence type="ECO:0000256" key="9">
    <source>
        <dbReference type="ARBA" id="ARBA00023065"/>
    </source>
</evidence>
<keyword evidence="7 18" id="KW-0067">ATP-binding</keyword>
<dbReference type="InterPro" id="IPR017871">
    <property type="entry name" value="ABC_transporter-like_CS"/>
</dbReference>
<dbReference type="InterPro" id="IPR050093">
    <property type="entry name" value="ABC_SmlMolc_Importer"/>
</dbReference>
<keyword evidence="8" id="KW-0408">Iron</keyword>
<protein>
    <recommendedName>
        <fullName evidence="14">Molybdate/tungstate import ATP-binding protein WtpC</fullName>
        <ecNumber evidence="13">7.3.2.6</ecNumber>
    </recommendedName>
</protein>
<dbReference type="Gene3D" id="2.40.50.100">
    <property type="match status" value="1"/>
</dbReference>
<dbReference type="PROSITE" id="PS50893">
    <property type="entry name" value="ABC_TRANSPORTER_2"/>
    <property type="match status" value="1"/>
</dbReference>
<evidence type="ECO:0000256" key="5">
    <source>
        <dbReference type="ARBA" id="ARBA00022505"/>
    </source>
</evidence>
<keyword evidence="9" id="KW-0406">Ion transport</keyword>
<keyword evidence="10" id="KW-0472">Membrane</keyword>
<dbReference type="InterPro" id="IPR015853">
    <property type="entry name" value="ABC_transpr_FbpC"/>
</dbReference>
<evidence type="ECO:0000256" key="13">
    <source>
        <dbReference type="ARBA" id="ARBA00039025"/>
    </source>
</evidence>
<dbReference type="AlphaFoldDB" id="A0A3N6PST5"/>
<evidence type="ECO:0000256" key="11">
    <source>
        <dbReference type="ARBA" id="ARBA00038307"/>
    </source>
</evidence>
<dbReference type="EC" id="7.3.2.6" evidence="13"/>
<dbReference type="CDD" id="cd03259">
    <property type="entry name" value="ABC_Carb_Solutes_like"/>
    <property type="match status" value="1"/>
</dbReference>
<sequence>MRFSNDLLESRVCSRPSVPMAVGTFILLHIRFVRMADTKLRLKNIRKTYGETVAVDDLSLSVEAGKIKTLLGPSGCGKSTTLRSVAGLETPDSGEIYIDGELVFSDEVNVAPENRGIGMVFQSYAVWPHMTVEENVMYPLNVQKIGTKEERRERTHKLLESIGMGDHTNHLASNLSGGQQQRVAVARAMILEPEIILFDEPLSNLDAKLRRTMRAEIKNICEEFDITMLYVTHAQDEAMYLSDEIAIMNQGEIVEENDPLNIYNNPKKHFTMDFMGFSNSIHGRVTNAGGSTTIDVGAREYAFGDLNGKVETGDDLTVCFRPKHCQVAASPENIGDDELVFRGTISSESLTRDYIEYNIDCGEFDVLSRSIDTAVHGVLADVGDEVVATVDKSRVRVYDERGDQVARTEGIAEEAETADVSDSVA</sequence>
<dbReference type="InterPro" id="IPR027417">
    <property type="entry name" value="P-loop_NTPase"/>
</dbReference>
<dbReference type="Gene3D" id="3.40.50.300">
    <property type="entry name" value="P-loop containing nucleotide triphosphate hydrolases"/>
    <property type="match status" value="1"/>
</dbReference>
<dbReference type="EMBL" id="REFZ01000002">
    <property type="protein sequence ID" value="RQH02626.1"/>
    <property type="molecule type" value="Genomic_DNA"/>
</dbReference>
<keyword evidence="2" id="KW-0813">Transport</keyword>
<dbReference type="SUPFAM" id="SSF50331">
    <property type="entry name" value="MOP-like"/>
    <property type="match status" value="1"/>
</dbReference>
<feature type="domain" description="ABC transporter" evidence="17">
    <location>
        <begin position="40"/>
        <end position="275"/>
    </location>
</feature>
<dbReference type="GO" id="GO:0005886">
    <property type="term" value="C:plasma membrane"/>
    <property type="evidence" value="ECO:0007669"/>
    <property type="project" value="UniProtKB-SubCell"/>
</dbReference>
<comment type="similarity">
    <text evidence="11">Belongs to the ABC transporter superfamily. Sulfate/tungstate importer (TC 3.A.1.6) family.</text>
</comment>
<comment type="catalytic activity">
    <reaction evidence="15">
        <text>tungstate(in) + ATP + H2O = tungstate(out) + ADP + phosphate + H(+)</text>
        <dbReference type="Rhea" id="RHEA:35027"/>
        <dbReference type="ChEBI" id="CHEBI:15377"/>
        <dbReference type="ChEBI" id="CHEBI:15378"/>
        <dbReference type="ChEBI" id="CHEBI:30616"/>
        <dbReference type="ChEBI" id="CHEBI:43474"/>
        <dbReference type="ChEBI" id="CHEBI:46502"/>
        <dbReference type="ChEBI" id="CHEBI:456216"/>
        <dbReference type="EC" id="7.3.2.6"/>
    </reaction>
</comment>
<dbReference type="GO" id="GO:0016887">
    <property type="term" value="F:ATP hydrolysis activity"/>
    <property type="evidence" value="ECO:0007669"/>
    <property type="project" value="InterPro"/>
</dbReference>
<dbReference type="Proteomes" id="UP000281431">
    <property type="component" value="Unassembled WGS sequence"/>
</dbReference>
<dbReference type="InterPro" id="IPR003439">
    <property type="entry name" value="ABC_transporter-like_ATP-bd"/>
</dbReference>
<dbReference type="PROSITE" id="PS00211">
    <property type="entry name" value="ABC_TRANSPORTER_1"/>
    <property type="match status" value="1"/>
</dbReference>
<comment type="caution">
    <text evidence="18">The sequence shown here is derived from an EMBL/GenBank/DDBJ whole genome shotgun (WGS) entry which is preliminary data.</text>
</comment>
<keyword evidence="19" id="KW-1185">Reference proteome</keyword>
<evidence type="ECO:0000259" key="17">
    <source>
        <dbReference type="PROSITE" id="PS50893"/>
    </source>
</evidence>
<comment type="subunit">
    <text evidence="12">The complex is composed of two ATP-binding proteins (WtpC), two transmembrane proteins (WtpB) and a solute-binding protein (WtpA).</text>
</comment>
<evidence type="ECO:0000256" key="7">
    <source>
        <dbReference type="ARBA" id="ARBA00022840"/>
    </source>
</evidence>
<comment type="function">
    <text evidence="16">Part of the ABC transporter complex WtpABC involved in molybdate/tungstate import. Responsible for energy coupling to the transport system.</text>
</comment>
<comment type="subcellular location">
    <subcellularLocation>
        <location evidence="1">Cell membrane</location>
        <topology evidence="1">Peripheral membrane protein</topology>
    </subcellularLocation>
</comment>
<dbReference type="FunFam" id="3.40.50.300:FF:000425">
    <property type="entry name" value="Probable ABC transporter, ATP-binding subunit"/>
    <property type="match status" value="1"/>
</dbReference>
<accession>A0A3N6PST5</accession>
<evidence type="ECO:0000256" key="16">
    <source>
        <dbReference type="ARBA" id="ARBA00057369"/>
    </source>
</evidence>
<dbReference type="GO" id="GO:0015408">
    <property type="term" value="F:ABC-type ferric iron transporter activity"/>
    <property type="evidence" value="ECO:0007669"/>
    <property type="project" value="InterPro"/>
</dbReference>
<evidence type="ECO:0000256" key="3">
    <source>
        <dbReference type="ARBA" id="ARBA00022475"/>
    </source>
</evidence>
<dbReference type="InterPro" id="IPR008995">
    <property type="entry name" value="Mo/tungstate-bd_C_term_dom"/>
</dbReference>
<evidence type="ECO:0000256" key="6">
    <source>
        <dbReference type="ARBA" id="ARBA00022741"/>
    </source>
</evidence>
<dbReference type="PANTHER" id="PTHR42781:SF4">
    <property type="entry name" value="SPERMIDINE_PUTRESCINE IMPORT ATP-BINDING PROTEIN POTA"/>
    <property type="match status" value="1"/>
</dbReference>
<evidence type="ECO:0000256" key="4">
    <source>
        <dbReference type="ARBA" id="ARBA00022496"/>
    </source>
</evidence>
<keyword evidence="4" id="KW-0410">Iron transport</keyword>
<keyword evidence="3" id="KW-1003">Cell membrane</keyword>
<evidence type="ECO:0000256" key="14">
    <source>
        <dbReference type="ARBA" id="ARBA00041133"/>
    </source>
</evidence>
<dbReference type="InterPro" id="IPR003593">
    <property type="entry name" value="AAA+_ATPase"/>
</dbReference>
<name>A0A3N6PST5_NATCH</name>
<evidence type="ECO:0000313" key="19">
    <source>
        <dbReference type="Proteomes" id="UP000281431"/>
    </source>
</evidence>
<dbReference type="GO" id="GO:1901238">
    <property type="term" value="F:ABC-type tungstate transporter activity"/>
    <property type="evidence" value="ECO:0007669"/>
    <property type="project" value="UniProtKB-EC"/>
</dbReference>
<dbReference type="PANTHER" id="PTHR42781">
    <property type="entry name" value="SPERMIDINE/PUTRESCINE IMPORT ATP-BINDING PROTEIN POTA"/>
    <property type="match status" value="1"/>
</dbReference>
<proteinExistence type="inferred from homology"/>
<organism evidence="18 19">
    <name type="scientific">Natrarchaeobius chitinivorans</name>
    <dbReference type="NCBI Taxonomy" id="1679083"/>
    <lineage>
        <taxon>Archaea</taxon>
        <taxon>Methanobacteriati</taxon>
        <taxon>Methanobacteriota</taxon>
        <taxon>Stenosarchaea group</taxon>
        <taxon>Halobacteria</taxon>
        <taxon>Halobacteriales</taxon>
        <taxon>Natrialbaceae</taxon>
        <taxon>Natrarchaeobius</taxon>
    </lineage>
</organism>
<evidence type="ECO:0000256" key="2">
    <source>
        <dbReference type="ARBA" id="ARBA00022448"/>
    </source>
</evidence>